<reference evidence="11 12" key="1">
    <citation type="submission" date="2018-11" db="EMBL/GenBank/DDBJ databases">
        <title>Genome sequence of Saitozyma podzolica DSM 27192.</title>
        <authorList>
            <person name="Aliyu H."/>
            <person name="Gorte O."/>
            <person name="Ochsenreither K."/>
        </authorList>
    </citation>
    <scope>NUCLEOTIDE SEQUENCE [LARGE SCALE GENOMIC DNA]</scope>
    <source>
        <strain evidence="11 12">DSM 27192</strain>
    </source>
</reference>
<dbReference type="CDD" id="cd00371">
    <property type="entry name" value="HMA"/>
    <property type="match status" value="3"/>
</dbReference>
<feature type="transmembrane region" description="Helical" evidence="9">
    <location>
        <begin position="1115"/>
        <end position="1137"/>
    </location>
</feature>
<dbReference type="InterPro" id="IPR059000">
    <property type="entry name" value="ATPase_P-type_domA"/>
</dbReference>
<evidence type="ECO:0000256" key="3">
    <source>
        <dbReference type="ARBA" id="ARBA00022692"/>
    </source>
</evidence>
<protein>
    <recommendedName>
        <fullName evidence="10">HMA domain-containing protein</fullName>
    </recommendedName>
</protein>
<feature type="transmembrane region" description="Helical" evidence="9">
    <location>
        <begin position="524"/>
        <end position="542"/>
    </location>
</feature>
<dbReference type="SUPFAM" id="SSF81660">
    <property type="entry name" value="Metal cation-transporting ATPase, ATP-binding domain N"/>
    <property type="match status" value="1"/>
</dbReference>
<dbReference type="SFLD" id="SFLDF00027">
    <property type="entry name" value="p-type_atpase"/>
    <property type="match status" value="1"/>
</dbReference>
<dbReference type="PANTHER" id="PTHR43520:SF32">
    <property type="entry name" value="COPPER RESISTANCE P-TYPE ATPASE (EUROFUNG)"/>
    <property type="match status" value="1"/>
</dbReference>
<gene>
    <name evidence="11" type="ORF">EHS25_010193</name>
</gene>
<comment type="caution">
    <text evidence="11">The sequence shown here is derived from an EMBL/GenBank/DDBJ whole genome shotgun (WGS) entry which is preliminary data.</text>
</comment>
<dbReference type="Pfam" id="PF00702">
    <property type="entry name" value="Hydrolase"/>
    <property type="match status" value="1"/>
</dbReference>
<dbReference type="InterPro" id="IPR044492">
    <property type="entry name" value="P_typ_ATPase_HD_dom"/>
</dbReference>
<feature type="domain" description="HMA" evidence="10">
    <location>
        <begin position="15"/>
        <end position="90"/>
    </location>
</feature>
<dbReference type="InterPro" id="IPR023214">
    <property type="entry name" value="HAD_sf"/>
</dbReference>
<comment type="similarity">
    <text evidence="2">Belongs to the cation transport ATPase (P-type) (TC 3.A.3) family. Type IB subfamily.</text>
</comment>
<evidence type="ECO:0000256" key="7">
    <source>
        <dbReference type="ARBA" id="ARBA00023136"/>
    </source>
</evidence>
<dbReference type="GO" id="GO:0043682">
    <property type="term" value="F:P-type divalent copper transporter activity"/>
    <property type="evidence" value="ECO:0007669"/>
    <property type="project" value="TreeGrafter"/>
</dbReference>
<accession>A0A427YIW1</accession>
<dbReference type="EMBL" id="RSCD01000009">
    <property type="protein sequence ID" value="RSH91017.1"/>
    <property type="molecule type" value="Genomic_DNA"/>
</dbReference>
<dbReference type="Proteomes" id="UP000279259">
    <property type="component" value="Unassembled WGS sequence"/>
</dbReference>
<feature type="domain" description="HMA" evidence="10">
    <location>
        <begin position="271"/>
        <end position="336"/>
    </location>
</feature>
<sequence length="1168" mass="124334">MTSESDMVVGDSGRRTAQLLVSNMHCPSCVEAITQLLEPVVYVKDLSVNLLQRTVTFQIDSAQVPSGSTGHADPIDEVKRLLQSEGGFAIDTPSPTITGPSRKPRAHHGSWLERFPIGKEARAEKRRREAMEERRRRHLERCEVCRQELMGSHVSTGSPPGAAEQKAVPSPSPPPASPPRSQDAVRTTLSIEGMTCASCTRSITSALKSHPDVLDVEVSLLSSSGVVRHRSTLAPEAVAELVEDAGFEASVIRTERTAVQLDGSQQSNGLKRTTLAIEGMTCASCSSAIQAVLDNKAGVESVSVDVLGNSAVVVHRDELSPADIKEEIEDIGYGAEVVSTTDEVRGNRDDTGTKGKGKASDDTRTIDMAVQGIFCGDCVSKLNAFLSTLPLVSFTPFTLARQSTTVSYLPHQPLTIRDILAGLSGVAPEFTAEVVRTQTLSDRSQEIQRREVRKLAWHLGVAIIFAIPTFIIAIVGMVLLPSHSAFRTMWMKPVWGAANLGTVVLWPLATIVQFGVGRLFYEHLLVTLSTTTSYFASIAMLIIDVLSSPSTESIGTYFDSSVFLIMFILLGRTLEAYAKSRTTDAISLLGSLRPETALLVEPPSVSAITRKDAGRSSSTIFAQELPPIGEIEEKEGSAAAASSMTPGYPSGPREVPVDHLERGDLILVPPGALPPTDGIVVAGSTTFDESSLTGESRPIRKSPGDEIFTGTTNLSGAITIQVTNLGGETMLSKIISAVSDASARKAPIEKLAERLTGVFVPVIVYLSLIVLAIWLGVALTGHVVEGTNWGEAECGGEAFVAATRVGTVAFDKTGTLTIGKSVVTDEIYASGGQETKIDRMTVTAVIEEVEGGSTHPLAKGLVEYLAASSSGDKPPVVQIVSSDEIAGRGVSADVKLPNGTTIQVLIGNLALMHQHGVTIDPAHLTLLDAWSGEAKSVVLVSLRAADSQDFSLRVMYALSDPPREETKDVIADLRKRGMRVIMLSGDNGQTANAVAKMVGVRQEEVWAGVGPEGKAQVIRDLQRERPQPQTPTLVSRLRKAIGGDKDADRQLVMFVGDGLNDSVALAASDASVAMGHGSQSTLASASFVLLSSSLSSLPTLLHISLKVRNRQRLNLAWALVFNVICLPFAAGVFYPAGHIRLSPVWSAVLMALSSVSVVLSSLALRWGL</sequence>
<dbReference type="Pfam" id="PF00122">
    <property type="entry name" value="E1-E2_ATPase"/>
    <property type="match status" value="1"/>
</dbReference>
<feature type="transmembrane region" description="Helical" evidence="9">
    <location>
        <begin position="554"/>
        <end position="571"/>
    </location>
</feature>
<evidence type="ECO:0000256" key="1">
    <source>
        <dbReference type="ARBA" id="ARBA00004370"/>
    </source>
</evidence>
<evidence type="ECO:0000256" key="4">
    <source>
        <dbReference type="ARBA" id="ARBA00022723"/>
    </source>
</evidence>
<evidence type="ECO:0000259" key="10">
    <source>
        <dbReference type="PROSITE" id="PS50846"/>
    </source>
</evidence>
<dbReference type="PRINTS" id="PR00119">
    <property type="entry name" value="CATATPASE"/>
</dbReference>
<evidence type="ECO:0000313" key="12">
    <source>
        <dbReference type="Proteomes" id="UP000279259"/>
    </source>
</evidence>
<feature type="region of interest" description="Disordered" evidence="8">
    <location>
        <begin position="151"/>
        <end position="184"/>
    </location>
</feature>
<name>A0A427YIW1_9TREE</name>
<dbReference type="PROSITE" id="PS00154">
    <property type="entry name" value="ATPASE_E1_E2"/>
    <property type="match status" value="1"/>
</dbReference>
<dbReference type="SUPFAM" id="SSF81653">
    <property type="entry name" value="Calcium ATPase, transduction domain A"/>
    <property type="match status" value="1"/>
</dbReference>
<dbReference type="GO" id="GO:0000166">
    <property type="term" value="F:nucleotide binding"/>
    <property type="evidence" value="ECO:0007669"/>
    <property type="project" value="InterPro"/>
</dbReference>
<dbReference type="Gene3D" id="3.30.70.100">
    <property type="match status" value="3"/>
</dbReference>
<feature type="transmembrane region" description="Helical" evidence="9">
    <location>
        <begin position="1143"/>
        <end position="1164"/>
    </location>
</feature>
<dbReference type="InterPro" id="IPR023299">
    <property type="entry name" value="ATPase_P-typ_cyto_dom_N"/>
</dbReference>
<keyword evidence="5" id="KW-1278">Translocase</keyword>
<proteinExistence type="inferred from homology"/>
<dbReference type="InterPro" id="IPR018303">
    <property type="entry name" value="ATPase_P-typ_P_site"/>
</dbReference>
<dbReference type="PROSITE" id="PS01047">
    <property type="entry name" value="HMA_1"/>
    <property type="match status" value="2"/>
</dbReference>
<keyword evidence="12" id="KW-1185">Reference proteome</keyword>
<evidence type="ECO:0000256" key="5">
    <source>
        <dbReference type="ARBA" id="ARBA00022967"/>
    </source>
</evidence>
<dbReference type="GO" id="GO:0016020">
    <property type="term" value="C:membrane"/>
    <property type="evidence" value="ECO:0007669"/>
    <property type="project" value="UniProtKB-SubCell"/>
</dbReference>
<keyword evidence="3 9" id="KW-0812">Transmembrane</keyword>
<dbReference type="InterPro" id="IPR036412">
    <property type="entry name" value="HAD-like_sf"/>
</dbReference>
<dbReference type="Gene3D" id="2.70.150.10">
    <property type="entry name" value="Calcium-transporting ATPase, cytoplasmic transduction domain A"/>
    <property type="match status" value="1"/>
</dbReference>
<dbReference type="InterPro" id="IPR017969">
    <property type="entry name" value="Heavy-metal-associated_CS"/>
</dbReference>
<feature type="region of interest" description="Disordered" evidence="8">
    <location>
        <begin position="87"/>
        <end position="136"/>
    </location>
</feature>
<evidence type="ECO:0000256" key="6">
    <source>
        <dbReference type="ARBA" id="ARBA00022989"/>
    </source>
</evidence>
<feature type="transmembrane region" description="Helical" evidence="9">
    <location>
        <begin position="455"/>
        <end position="481"/>
    </location>
</feature>
<evidence type="ECO:0000313" key="11">
    <source>
        <dbReference type="EMBL" id="RSH91017.1"/>
    </source>
</evidence>
<dbReference type="InterPro" id="IPR006121">
    <property type="entry name" value="HMA_dom"/>
</dbReference>
<dbReference type="OrthoDB" id="432719at2759"/>
<keyword evidence="6 9" id="KW-1133">Transmembrane helix</keyword>
<dbReference type="GO" id="GO:0005507">
    <property type="term" value="F:copper ion binding"/>
    <property type="evidence" value="ECO:0007669"/>
    <property type="project" value="TreeGrafter"/>
</dbReference>
<feature type="compositionally biased region" description="Basic and acidic residues" evidence="8">
    <location>
        <begin position="116"/>
        <end position="136"/>
    </location>
</feature>
<dbReference type="Pfam" id="PF00403">
    <property type="entry name" value="HMA"/>
    <property type="match status" value="3"/>
</dbReference>
<dbReference type="AlphaFoldDB" id="A0A427YIW1"/>
<dbReference type="PROSITE" id="PS50846">
    <property type="entry name" value="HMA_2"/>
    <property type="match status" value="3"/>
</dbReference>
<organism evidence="11 12">
    <name type="scientific">Saitozyma podzolica</name>
    <dbReference type="NCBI Taxonomy" id="1890683"/>
    <lineage>
        <taxon>Eukaryota</taxon>
        <taxon>Fungi</taxon>
        <taxon>Dikarya</taxon>
        <taxon>Basidiomycota</taxon>
        <taxon>Agaricomycotina</taxon>
        <taxon>Tremellomycetes</taxon>
        <taxon>Tremellales</taxon>
        <taxon>Trimorphomycetaceae</taxon>
        <taxon>Saitozyma</taxon>
    </lineage>
</organism>
<feature type="transmembrane region" description="Helical" evidence="9">
    <location>
        <begin position="1082"/>
        <end position="1103"/>
    </location>
</feature>
<feature type="transmembrane region" description="Helical" evidence="9">
    <location>
        <begin position="493"/>
        <end position="512"/>
    </location>
</feature>
<evidence type="ECO:0000256" key="2">
    <source>
        <dbReference type="ARBA" id="ARBA00006024"/>
    </source>
</evidence>
<dbReference type="SFLD" id="SFLDG00002">
    <property type="entry name" value="C1.7:_P-type_atpase_like"/>
    <property type="match status" value="1"/>
</dbReference>
<dbReference type="SUPFAM" id="SSF55008">
    <property type="entry name" value="HMA, heavy metal-associated domain"/>
    <property type="match status" value="4"/>
</dbReference>
<dbReference type="InterPro" id="IPR036163">
    <property type="entry name" value="HMA_dom_sf"/>
</dbReference>
<evidence type="ECO:0000256" key="9">
    <source>
        <dbReference type="SAM" id="Phobius"/>
    </source>
</evidence>
<keyword evidence="4" id="KW-0479">Metal-binding</keyword>
<feature type="domain" description="HMA" evidence="10">
    <location>
        <begin position="185"/>
        <end position="250"/>
    </location>
</feature>
<dbReference type="Gene3D" id="3.40.50.1000">
    <property type="entry name" value="HAD superfamily/HAD-like"/>
    <property type="match status" value="1"/>
</dbReference>
<keyword evidence="7 9" id="KW-0472">Membrane</keyword>
<dbReference type="STRING" id="1890683.A0A427YIW1"/>
<dbReference type="SUPFAM" id="SSF56784">
    <property type="entry name" value="HAD-like"/>
    <property type="match status" value="1"/>
</dbReference>
<dbReference type="InterPro" id="IPR008250">
    <property type="entry name" value="ATPase_P-typ_transduc_dom_A_sf"/>
</dbReference>
<dbReference type="Gene3D" id="3.40.1110.10">
    <property type="entry name" value="Calcium-transporting ATPase, cytoplasmic domain N"/>
    <property type="match status" value="1"/>
</dbReference>
<dbReference type="PANTHER" id="PTHR43520">
    <property type="entry name" value="ATP7, ISOFORM B"/>
    <property type="match status" value="1"/>
</dbReference>
<dbReference type="GO" id="GO:0055070">
    <property type="term" value="P:copper ion homeostasis"/>
    <property type="evidence" value="ECO:0007669"/>
    <property type="project" value="TreeGrafter"/>
</dbReference>
<dbReference type="FunFam" id="3.30.70.100:FF:000001">
    <property type="entry name" value="ATPase copper transporting beta"/>
    <property type="match status" value="2"/>
</dbReference>
<dbReference type="SFLD" id="SFLDS00003">
    <property type="entry name" value="Haloacid_Dehalogenase"/>
    <property type="match status" value="1"/>
</dbReference>
<comment type="subcellular location">
    <subcellularLocation>
        <location evidence="1">Membrane</location>
    </subcellularLocation>
</comment>
<evidence type="ECO:0000256" key="8">
    <source>
        <dbReference type="SAM" id="MobiDB-lite"/>
    </source>
</evidence>
<feature type="transmembrane region" description="Helical" evidence="9">
    <location>
        <begin position="755"/>
        <end position="777"/>
    </location>
</feature>